<dbReference type="Proteomes" id="UP000430120">
    <property type="component" value="Unassembled WGS sequence"/>
</dbReference>
<dbReference type="Pfam" id="PF16137">
    <property type="entry name" value="DUF4845"/>
    <property type="match status" value="1"/>
</dbReference>
<accession>A0A643FDJ6</accession>
<keyword evidence="3" id="KW-1185">Reference proteome</keyword>
<evidence type="ECO:0000313" key="3">
    <source>
        <dbReference type="Proteomes" id="UP000430120"/>
    </source>
</evidence>
<keyword evidence="1" id="KW-0472">Membrane</keyword>
<comment type="caution">
    <text evidence="2">The sequence shown here is derived from an EMBL/GenBank/DDBJ whole genome shotgun (WGS) entry which is preliminary data.</text>
</comment>
<name>A0A643FDJ6_IDEDE</name>
<dbReference type="OrthoDB" id="9133279at2"/>
<gene>
    <name evidence="2" type="ORF">F7Q92_06970</name>
</gene>
<organism evidence="2 3">
    <name type="scientific">Ideonella dechloratans</name>
    <dbReference type="NCBI Taxonomy" id="36863"/>
    <lineage>
        <taxon>Bacteria</taxon>
        <taxon>Pseudomonadati</taxon>
        <taxon>Pseudomonadota</taxon>
        <taxon>Betaproteobacteria</taxon>
        <taxon>Burkholderiales</taxon>
        <taxon>Sphaerotilaceae</taxon>
        <taxon>Ideonella</taxon>
    </lineage>
</organism>
<evidence type="ECO:0000313" key="2">
    <source>
        <dbReference type="EMBL" id="KAB0583609.1"/>
    </source>
</evidence>
<reference evidence="2 3" key="1">
    <citation type="submission" date="2019-09" db="EMBL/GenBank/DDBJ databases">
        <title>Draft genome sequences of 48 bacterial type strains from the CCUG.</title>
        <authorList>
            <person name="Tunovic T."/>
            <person name="Pineiro-Iglesias B."/>
            <person name="Unosson C."/>
            <person name="Inganas E."/>
            <person name="Ohlen M."/>
            <person name="Cardew S."/>
            <person name="Jensie-Markopoulos S."/>
            <person name="Salva-Serra F."/>
            <person name="Jaen-Luchoro D."/>
            <person name="Karlsson R."/>
            <person name="Svensson-Stadler L."/>
            <person name="Chun J."/>
            <person name="Moore E."/>
        </authorList>
    </citation>
    <scope>NUCLEOTIDE SEQUENCE [LARGE SCALE GENOMIC DNA]</scope>
    <source>
        <strain evidence="2 3">CCUG 30977</strain>
    </source>
</reference>
<dbReference type="AlphaFoldDB" id="A0A643FDJ6"/>
<proteinExistence type="predicted"/>
<keyword evidence="1" id="KW-0812">Transmembrane</keyword>
<dbReference type="InterPro" id="IPR032314">
    <property type="entry name" value="DUF4845"/>
</dbReference>
<protein>
    <submittedName>
        <fullName evidence="2">DUF4845 domain-containing protein</fullName>
    </submittedName>
</protein>
<dbReference type="EMBL" id="VZPB01000012">
    <property type="protein sequence ID" value="KAB0583609.1"/>
    <property type="molecule type" value="Genomic_DNA"/>
</dbReference>
<keyword evidence="1" id="KW-1133">Transmembrane helix</keyword>
<evidence type="ECO:0000256" key="1">
    <source>
        <dbReference type="SAM" id="Phobius"/>
    </source>
</evidence>
<dbReference type="RefSeq" id="WP_151123461.1">
    <property type="nucleotide sequence ID" value="NZ_CP088081.1"/>
</dbReference>
<feature type="transmembrane region" description="Helical" evidence="1">
    <location>
        <begin position="20"/>
        <end position="43"/>
    </location>
</feature>
<sequence length="128" mass="14357">MAIRTWSDRSVTAAGRQRGLSMLGMLFWAVLIGMCAVLVMKVFPTLNEYFTIQRAVQKIADSGVSTVPEIRKAFQAQQDIEYSISSIGPNDLEIDTSGDRVKISFAYDKEIELFSPVFLLIKYRGGNR</sequence>